<accession>A0ABS4K182</accession>
<evidence type="ECO:0000313" key="3">
    <source>
        <dbReference type="Proteomes" id="UP001519308"/>
    </source>
</evidence>
<evidence type="ECO:0000313" key="2">
    <source>
        <dbReference type="EMBL" id="MBP2021537.1"/>
    </source>
</evidence>
<evidence type="ECO:0008006" key="4">
    <source>
        <dbReference type="Google" id="ProtNLM"/>
    </source>
</evidence>
<sequence>MEVEFLKNFNLRMKKLGSYALICKNSMFKSSWKNYGFNEDYEYLNLIFAVLLYIMEQSLKDENCTLDDIAVFIDDINSKYFNKSLSFEQCKNLGEFIVNTILCDDGKVMYFKGFNFEDREYKDIHISFIGNKIVYINNVVKRTSYYLTDEGYSLLLSTLEMENNLRLTIHELIFKMHLEKATYDRAVEDIKSIFNILRMQLQKMEEAIRRIKENALNYSVEEYSDLLQGNMESLQETRGKFKNYKEHVDDRIKELKEKDINIKRLDEKELDNLKYLGIISKYLTRTIEEQQKILNSHFNLKNIYARELREISSMAIIKRFNITTEIFDKILEDSSKLDAIEKVFRPLFNMPIEKKYNLNKSLQYQKVIKEKEVEDDELISFEDEDWEREKEEQARRKLLSYKEALRVLLELICDKGETSLGEISKIVEENKSLKEILIPKVEVFREIIIELLKGKEIHIQELREEVSATLQESGQLQFQLNEVLLDLVEEEPKLAHIKTIKADKLFNNEKVKFSEVSSEKGKVKSVICSDVLFNIS</sequence>
<evidence type="ECO:0000256" key="1">
    <source>
        <dbReference type="SAM" id="Coils"/>
    </source>
</evidence>
<organism evidence="2 3">
    <name type="scientific">Clostridium punense</name>
    <dbReference type="NCBI Taxonomy" id="1054297"/>
    <lineage>
        <taxon>Bacteria</taxon>
        <taxon>Bacillati</taxon>
        <taxon>Bacillota</taxon>
        <taxon>Clostridia</taxon>
        <taxon>Eubacteriales</taxon>
        <taxon>Clostridiaceae</taxon>
        <taxon>Clostridium</taxon>
    </lineage>
</organism>
<proteinExistence type="predicted"/>
<name>A0ABS4K182_9CLOT</name>
<dbReference type="Proteomes" id="UP001519308">
    <property type="component" value="Unassembled WGS sequence"/>
</dbReference>
<reference evidence="2 3" key="1">
    <citation type="submission" date="2021-03" db="EMBL/GenBank/DDBJ databases">
        <title>Genomic Encyclopedia of Type Strains, Phase IV (KMG-IV): sequencing the most valuable type-strain genomes for metagenomic binning, comparative biology and taxonomic classification.</title>
        <authorList>
            <person name="Goeker M."/>
        </authorList>
    </citation>
    <scope>NUCLEOTIDE SEQUENCE [LARGE SCALE GENOMIC DNA]</scope>
    <source>
        <strain evidence="2 3">DSM 28650</strain>
    </source>
</reference>
<gene>
    <name evidence="2" type="ORF">J2Z44_001333</name>
</gene>
<comment type="caution">
    <text evidence="2">The sequence shown here is derived from an EMBL/GenBank/DDBJ whole genome shotgun (WGS) entry which is preliminary data.</text>
</comment>
<keyword evidence="3" id="KW-1185">Reference proteome</keyword>
<keyword evidence="1" id="KW-0175">Coiled coil</keyword>
<feature type="coiled-coil region" evidence="1">
    <location>
        <begin position="194"/>
        <end position="221"/>
    </location>
</feature>
<protein>
    <recommendedName>
        <fullName evidence="4">Chromosome partition protein smc</fullName>
    </recommendedName>
</protein>
<dbReference type="EMBL" id="JAGGLL010000008">
    <property type="protein sequence ID" value="MBP2021537.1"/>
    <property type="molecule type" value="Genomic_DNA"/>
</dbReference>
<dbReference type="RefSeq" id="WP_021283827.1">
    <property type="nucleotide sequence ID" value="NZ_JAGGLL010000008.1"/>
</dbReference>